<dbReference type="InterPro" id="IPR011009">
    <property type="entry name" value="Kinase-like_dom_sf"/>
</dbReference>
<dbReference type="Proteomes" id="UP000242715">
    <property type="component" value="Unassembled WGS sequence"/>
</dbReference>
<sequence>MFCIFLVVAFCGQDGKTTTINYNDGSLSTNISARFFPHSRRRACYRIPVNNATSLILVRTKFVYKNYDGLGKPPTFYVSLGTAIAAKINLAKNDPLIEEFLWEVNKDTLVFCLNSIPNGGSPIISLLEVRPLPKGSYIKGKEDFPNKLLRMSYRIDCGHINESIRYPMDPYDRIWNGDKSFIPFHATTGFKIQNSFNQSNIVEKPPAAVLQTGRVLARRNMMAYNLPLEGLGDYYIILYFAGILPVFPSFDVFINGDLVKSNYTIKKSETSVLYVTRKGISKLNITLRSINFYPHINAFEVYNMVDIPPEASSTTVSAMQVIQQSTGLDLGWQDDPCSPFPWNHIDCEGNLVTSLALSDINLRSISPTFGDLLDLKTLDLHNASLAGEIQNLGSLQSLAKLDLENNNLQGVVPDSLGEIENLHLLNLENNNLQGPLPQSLNKDTLEIRTSGNLCLTFSTAGCDDASSNPPIVAPQLITLPKRKHHGQNHLAIHLLSKIRHQNLVTLEGFCHESKHQILVYEYLPGGSLADHLYGTSSLKAPLSWIRRLKIAVDAAKGNCWLSRSRAKPYLQAGAFEVVDESIQGTFDLESMKKAAFIAVKSVERDASQRPPISEVLRELKEAYGIQLRFLESCQNDN</sequence>
<protein>
    <recommendedName>
        <fullName evidence="11">Protein kinase domain-containing protein</fullName>
    </recommendedName>
</protein>
<dbReference type="PANTHER" id="PTHR45631:SF21">
    <property type="entry name" value="PROTEIN KINASE DOMAIN-CONTAINING PROTEIN"/>
    <property type="match status" value="1"/>
</dbReference>
<evidence type="ECO:0000256" key="1">
    <source>
        <dbReference type="ARBA" id="ARBA00004167"/>
    </source>
</evidence>
<keyword evidence="3 6" id="KW-0732">Signal</keyword>
<evidence type="ECO:0000256" key="5">
    <source>
        <dbReference type="ARBA" id="ARBA00023136"/>
    </source>
</evidence>
<dbReference type="Gene3D" id="3.80.10.10">
    <property type="entry name" value="Ribonuclease Inhibitor"/>
    <property type="match status" value="1"/>
</dbReference>
<keyword evidence="5" id="KW-0472">Membrane</keyword>
<evidence type="ECO:0000256" key="4">
    <source>
        <dbReference type="ARBA" id="ARBA00022989"/>
    </source>
</evidence>
<evidence type="ECO:0000259" key="7">
    <source>
        <dbReference type="Pfam" id="PF07714"/>
    </source>
</evidence>
<dbReference type="InterPro" id="IPR001245">
    <property type="entry name" value="Ser-Thr/Tyr_kinase_cat_dom"/>
</dbReference>
<dbReference type="Pfam" id="PF07714">
    <property type="entry name" value="PK_Tyr_Ser-Thr"/>
    <property type="match status" value="1"/>
</dbReference>
<dbReference type="Gene3D" id="2.60.120.430">
    <property type="entry name" value="Galactose-binding lectin"/>
    <property type="match status" value="1"/>
</dbReference>
<dbReference type="GO" id="GO:0004672">
    <property type="term" value="F:protein kinase activity"/>
    <property type="evidence" value="ECO:0007669"/>
    <property type="project" value="InterPro"/>
</dbReference>
<evidence type="ECO:0000259" key="8">
    <source>
        <dbReference type="Pfam" id="PF12819"/>
    </source>
</evidence>
<dbReference type="PANTHER" id="PTHR45631">
    <property type="entry name" value="OS07G0107800 PROTEIN-RELATED"/>
    <property type="match status" value="1"/>
</dbReference>
<evidence type="ECO:0000313" key="10">
    <source>
        <dbReference type="Proteomes" id="UP000242715"/>
    </source>
</evidence>
<dbReference type="Gene3D" id="1.10.510.10">
    <property type="entry name" value="Transferase(Phosphotransferase) domain 1"/>
    <property type="match status" value="1"/>
</dbReference>
<evidence type="ECO:0008006" key="11">
    <source>
        <dbReference type="Google" id="ProtNLM"/>
    </source>
</evidence>
<evidence type="ECO:0000256" key="6">
    <source>
        <dbReference type="SAM" id="SignalP"/>
    </source>
</evidence>
<evidence type="ECO:0000256" key="2">
    <source>
        <dbReference type="ARBA" id="ARBA00022692"/>
    </source>
</evidence>
<evidence type="ECO:0000256" key="3">
    <source>
        <dbReference type="ARBA" id="ARBA00022729"/>
    </source>
</evidence>
<feature type="domain" description="Serine-threonine/tyrosine-protein kinase catalytic" evidence="7">
    <location>
        <begin position="491"/>
        <end position="564"/>
    </location>
</feature>
<dbReference type="OrthoDB" id="1882297at2759"/>
<keyword evidence="2" id="KW-0812">Transmembrane</keyword>
<dbReference type="InterPro" id="IPR032675">
    <property type="entry name" value="LRR_dom_sf"/>
</dbReference>
<evidence type="ECO:0000313" key="9">
    <source>
        <dbReference type="EMBL" id="GAU18270.1"/>
    </source>
</evidence>
<gene>
    <name evidence="9" type="ORF">TSUD_176120</name>
</gene>
<comment type="subcellular location">
    <subcellularLocation>
        <location evidence="1">Membrane</location>
        <topology evidence="1">Single-pass membrane protein</topology>
    </subcellularLocation>
</comment>
<proteinExistence type="predicted"/>
<organism evidence="9 10">
    <name type="scientific">Trifolium subterraneum</name>
    <name type="common">Subterranean clover</name>
    <dbReference type="NCBI Taxonomy" id="3900"/>
    <lineage>
        <taxon>Eukaryota</taxon>
        <taxon>Viridiplantae</taxon>
        <taxon>Streptophyta</taxon>
        <taxon>Embryophyta</taxon>
        <taxon>Tracheophyta</taxon>
        <taxon>Spermatophyta</taxon>
        <taxon>Magnoliopsida</taxon>
        <taxon>eudicotyledons</taxon>
        <taxon>Gunneridae</taxon>
        <taxon>Pentapetalae</taxon>
        <taxon>rosids</taxon>
        <taxon>fabids</taxon>
        <taxon>Fabales</taxon>
        <taxon>Fabaceae</taxon>
        <taxon>Papilionoideae</taxon>
        <taxon>50 kb inversion clade</taxon>
        <taxon>NPAAA clade</taxon>
        <taxon>Hologalegina</taxon>
        <taxon>IRL clade</taxon>
        <taxon>Trifolieae</taxon>
        <taxon>Trifolium</taxon>
    </lineage>
</organism>
<feature type="chain" id="PRO_5016274850" description="Protein kinase domain-containing protein" evidence="6">
    <location>
        <begin position="18"/>
        <end position="637"/>
    </location>
</feature>
<dbReference type="EMBL" id="DF973181">
    <property type="protein sequence ID" value="GAU18270.1"/>
    <property type="molecule type" value="Genomic_DNA"/>
</dbReference>
<dbReference type="SUPFAM" id="SSF52058">
    <property type="entry name" value="L domain-like"/>
    <property type="match status" value="1"/>
</dbReference>
<dbReference type="AlphaFoldDB" id="A0A2Z6M074"/>
<dbReference type="InterPro" id="IPR024788">
    <property type="entry name" value="Malectin-like_Carb-bd_dom"/>
</dbReference>
<keyword evidence="10" id="KW-1185">Reference proteome</keyword>
<feature type="domain" description="Malectin-like" evidence="8">
    <location>
        <begin position="13"/>
        <end position="303"/>
    </location>
</feature>
<reference evidence="10" key="1">
    <citation type="journal article" date="2017" name="Front. Plant Sci.">
        <title>Climate Clever Clovers: New Paradigm to Reduce the Environmental Footprint of Ruminants by Breeding Low Methanogenic Forages Utilizing Haplotype Variation.</title>
        <authorList>
            <person name="Kaur P."/>
            <person name="Appels R."/>
            <person name="Bayer P.E."/>
            <person name="Keeble-Gagnere G."/>
            <person name="Wang J."/>
            <person name="Hirakawa H."/>
            <person name="Shirasawa K."/>
            <person name="Vercoe P."/>
            <person name="Stefanova K."/>
            <person name="Durmic Z."/>
            <person name="Nichols P."/>
            <person name="Revell C."/>
            <person name="Isobe S.N."/>
            <person name="Edwards D."/>
            <person name="Erskine W."/>
        </authorList>
    </citation>
    <scope>NUCLEOTIDE SEQUENCE [LARGE SCALE GENOMIC DNA]</scope>
    <source>
        <strain evidence="10">cv. Daliak</strain>
    </source>
</reference>
<dbReference type="Pfam" id="PF12819">
    <property type="entry name" value="Malectin_like"/>
    <property type="match status" value="1"/>
</dbReference>
<name>A0A2Z6M074_TRISU</name>
<feature type="signal peptide" evidence="6">
    <location>
        <begin position="1"/>
        <end position="17"/>
    </location>
</feature>
<accession>A0A2Z6M074</accession>
<dbReference type="GO" id="GO:0016020">
    <property type="term" value="C:membrane"/>
    <property type="evidence" value="ECO:0007669"/>
    <property type="project" value="UniProtKB-SubCell"/>
</dbReference>
<dbReference type="SUPFAM" id="SSF56112">
    <property type="entry name" value="Protein kinase-like (PK-like)"/>
    <property type="match status" value="1"/>
</dbReference>
<keyword evidence="4" id="KW-1133">Transmembrane helix</keyword>